<dbReference type="Proteomes" id="UP001375240">
    <property type="component" value="Unassembled WGS sequence"/>
</dbReference>
<keyword evidence="4" id="KW-1185">Reference proteome</keyword>
<keyword evidence="2" id="KW-1133">Transmembrane helix</keyword>
<proteinExistence type="predicted"/>
<gene>
    <name evidence="3" type="ORF">TWF696_005519</name>
</gene>
<evidence type="ECO:0000256" key="1">
    <source>
        <dbReference type="SAM" id="MobiDB-lite"/>
    </source>
</evidence>
<keyword evidence="2" id="KW-0812">Transmembrane</keyword>
<dbReference type="AlphaFoldDB" id="A0AAV9V111"/>
<comment type="caution">
    <text evidence="3">The sequence shown here is derived from an EMBL/GenBank/DDBJ whole genome shotgun (WGS) entry which is preliminary data.</text>
</comment>
<evidence type="ECO:0000256" key="2">
    <source>
        <dbReference type="SAM" id="Phobius"/>
    </source>
</evidence>
<keyword evidence="2" id="KW-0472">Membrane</keyword>
<evidence type="ECO:0000313" key="4">
    <source>
        <dbReference type="Proteomes" id="UP001375240"/>
    </source>
</evidence>
<evidence type="ECO:0000313" key="3">
    <source>
        <dbReference type="EMBL" id="KAK6353557.1"/>
    </source>
</evidence>
<name>A0AAV9V111_9PEZI</name>
<dbReference type="EMBL" id="JAVHNQ010000003">
    <property type="protein sequence ID" value="KAK6353557.1"/>
    <property type="molecule type" value="Genomic_DNA"/>
</dbReference>
<protein>
    <submittedName>
        <fullName evidence="3">Uncharacterized protein</fullName>
    </submittedName>
</protein>
<sequence length="381" mass="42126">MTQTAYGSLHGGTGKEPDQENRLDHCPQRTCSFPSVSNRWRLKVAPQAVVNVLVVLGVLSLLGLSLFAIQSASTNSNAASTAQLQPSYMISHANRPPRPLVLYAYYETPNARRNALFFIKHGLHAAADFIFILNGATNISEALPSPEKAPNIRFIHRENRCHDMGAYGEVLSANDEELVKRYNRFILLNASIRGPFMPTWSRDCWSDTYLSKITDTTKLVGMSFNCKPHRAPGHSSHANPHLQSMILATDRIGLRTFLPILKTCPKAHSDAVDMEVDLSAAVVAAGYDLVAMMTAFASRRDYATTCNHSNMMHEGGYYGTNIHPYDTIFQKANKASQMFGQDVLQLLTDWTDSGGYSSWVACGRDRAAASRGWGAWGHWGQ</sequence>
<organism evidence="3 4">
    <name type="scientific">Orbilia brochopaga</name>
    <dbReference type="NCBI Taxonomy" id="3140254"/>
    <lineage>
        <taxon>Eukaryota</taxon>
        <taxon>Fungi</taxon>
        <taxon>Dikarya</taxon>
        <taxon>Ascomycota</taxon>
        <taxon>Pezizomycotina</taxon>
        <taxon>Orbiliomycetes</taxon>
        <taxon>Orbiliales</taxon>
        <taxon>Orbiliaceae</taxon>
        <taxon>Orbilia</taxon>
    </lineage>
</organism>
<feature type="compositionally biased region" description="Basic and acidic residues" evidence="1">
    <location>
        <begin position="13"/>
        <end position="26"/>
    </location>
</feature>
<accession>A0AAV9V111</accession>
<feature type="region of interest" description="Disordered" evidence="1">
    <location>
        <begin position="1"/>
        <end position="26"/>
    </location>
</feature>
<feature type="transmembrane region" description="Helical" evidence="2">
    <location>
        <begin position="48"/>
        <end position="69"/>
    </location>
</feature>
<reference evidence="3 4" key="1">
    <citation type="submission" date="2019-10" db="EMBL/GenBank/DDBJ databases">
        <authorList>
            <person name="Palmer J.M."/>
        </authorList>
    </citation>
    <scope>NUCLEOTIDE SEQUENCE [LARGE SCALE GENOMIC DNA]</scope>
    <source>
        <strain evidence="3 4">TWF696</strain>
    </source>
</reference>